<name>A0A7W9FQ36_9HYPH</name>
<keyword evidence="2" id="KW-1185">Reference proteome</keyword>
<dbReference type="InterPro" id="IPR036046">
    <property type="entry name" value="Acylphosphatase-like_dom_sf"/>
</dbReference>
<organism evidence="1 2">
    <name type="scientific">Prosthecomicrobium pneumaticum</name>
    <dbReference type="NCBI Taxonomy" id="81895"/>
    <lineage>
        <taxon>Bacteria</taxon>
        <taxon>Pseudomonadati</taxon>
        <taxon>Pseudomonadota</taxon>
        <taxon>Alphaproteobacteria</taxon>
        <taxon>Hyphomicrobiales</taxon>
        <taxon>Kaistiaceae</taxon>
        <taxon>Prosthecomicrobium</taxon>
    </lineage>
</organism>
<accession>A0A7W9FQ36</accession>
<reference evidence="1 2" key="1">
    <citation type="submission" date="2020-08" db="EMBL/GenBank/DDBJ databases">
        <title>Genomic Encyclopedia of Type Strains, Phase IV (KMG-IV): sequencing the most valuable type-strain genomes for metagenomic binning, comparative biology and taxonomic classification.</title>
        <authorList>
            <person name="Goeker M."/>
        </authorList>
    </citation>
    <scope>NUCLEOTIDE SEQUENCE [LARGE SCALE GENOMIC DNA]</scope>
    <source>
        <strain evidence="1 2">DSM 16268</strain>
    </source>
</reference>
<dbReference type="Proteomes" id="UP000523821">
    <property type="component" value="Unassembled WGS sequence"/>
</dbReference>
<evidence type="ECO:0000313" key="1">
    <source>
        <dbReference type="EMBL" id="MBB5754797.1"/>
    </source>
</evidence>
<dbReference type="SUPFAM" id="SSF54975">
    <property type="entry name" value="Acylphosphatase/BLUF domain-like"/>
    <property type="match status" value="1"/>
</dbReference>
<gene>
    <name evidence="1" type="ORF">GGQ63_003889</name>
</gene>
<proteinExistence type="predicted"/>
<sequence>MPRASYVFLGRFEPASFAEFVRHRAARLAIAAEIGALGAERIEVAVAGAEELIEMFEMACSLGPIDCVVLDVLRRPN</sequence>
<comment type="caution">
    <text evidence="1">The sequence shown here is derived from an EMBL/GenBank/DDBJ whole genome shotgun (WGS) entry which is preliminary data.</text>
</comment>
<evidence type="ECO:0000313" key="2">
    <source>
        <dbReference type="Proteomes" id="UP000523821"/>
    </source>
</evidence>
<dbReference type="EMBL" id="JACHOO010000010">
    <property type="protein sequence ID" value="MBB5754797.1"/>
    <property type="molecule type" value="Genomic_DNA"/>
</dbReference>
<dbReference type="AlphaFoldDB" id="A0A7W9FQ36"/>
<protein>
    <submittedName>
        <fullName evidence="1">Acylphosphatase</fullName>
    </submittedName>
</protein>
<dbReference type="RefSeq" id="WP_183858230.1">
    <property type="nucleotide sequence ID" value="NZ_JACHOO010000010.1"/>
</dbReference>